<sequence>MADSQHHDTLGILPFCSYFKEGNVIADQMTSLGEKVGNQIVFTEDLSLPRQVRAYLKQEQDGFPNFRFRPKKNLFSVTNG</sequence>
<accession>A0A314KXU3</accession>
<dbReference type="Proteomes" id="UP000187609">
    <property type="component" value="Unassembled WGS sequence"/>
</dbReference>
<dbReference type="EMBL" id="MJEQ01000725">
    <property type="protein sequence ID" value="OIT34341.1"/>
    <property type="molecule type" value="Genomic_DNA"/>
</dbReference>
<protein>
    <submittedName>
        <fullName evidence="1">Uncharacterized protein</fullName>
    </submittedName>
</protein>
<proteinExistence type="predicted"/>
<name>A0A314KXU3_NICAT</name>
<reference evidence="1" key="1">
    <citation type="submission" date="2016-11" db="EMBL/GenBank/DDBJ databases">
        <title>The genome of Nicotiana attenuata.</title>
        <authorList>
            <person name="Xu S."/>
            <person name="Brockmoeller T."/>
            <person name="Gaquerel E."/>
            <person name="Navarro A."/>
            <person name="Kuhl H."/>
            <person name="Gase K."/>
            <person name="Ling Z."/>
            <person name="Zhou W."/>
            <person name="Kreitzer C."/>
            <person name="Stanke M."/>
            <person name="Tang H."/>
            <person name="Lyons E."/>
            <person name="Pandey P."/>
            <person name="Pandey S.P."/>
            <person name="Timmermann B."/>
            <person name="Baldwin I.T."/>
        </authorList>
    </citation>
    <scope>NUCLEOTIDE SEQUENCE [LARGE SCALE GENOMIC DNA]</scope>
    <source>
        <strain evidence="1">UT</strain>
    </source>
</reference>
<gene>
    <name evidence="1" type="ORF">A4A49_30482</name>
</gene>
<evidence type="ECO:0000313" key="2">
    <source>
        <dbReference type="Proteomes" id="UP000187609"/>
    </source>
</evidence>
<evidence type="ECO:0000313" key="1">
    <source>
        <dbReference type="EMBL" id="OIT34341.1"/>
    </source>
</evidence>
<comment type="caution">
    <text evidence="1">The sequence shown here is derived from an EMBL/GenBank/DDBJ whole genome shotgun (WGS) entry which is preliminary data.</text>
</comment>
<keyword evidence="2" id="KW-1185">Reference proteome</keyword>
<dbReference type="AlphaFoldDB" id="A0A314KXU3"/>
<organism evidence="1 2">
    <name type="scientific">Nicotiana attenuata</name>
    <name type="common">Coyote tobacco</name>
    <dbReference type="NCBI Taxonomy" id="49451"/>
    <lineage>
        <taxon>Eukaryota</taxon>
        <taxon>Viridiplantae</taxon>
        <taxon>Streptophyta</taxon>
        <taxon>Embryophyta</taxon>
        <taxon>Tracheophyta</taxon>
        <taxon>Spermatophyta</taxon>
        <taxon>Magnoliopsida</taxon>
        <taxon>eudicotyledons</taxon>
        <taxon>Gunneridae</taxon>
        <taxon>Pentapetalae</taxon>
        <taxon>asterids</taxon>
        <taxon>lamiids</taxon>
        <taxon>Solanales</taxon>
        <taxon>Solanaceae</taxon>
        <taxon>Nicotianoideae</taxon>
        <taxon>Nicotianeae</taxon>
        <taxon>Nicotiana</taxon>
    </lineage>
</organism>
<dbReference type="Gramene" id="OIT34341">
    <property type="protein sequence ID" value="OIT34341"/>
    <property type="gene ID" value="A4A49_30482"/>
</dbReference>